<dbReference type="STRING" id="299467.A0A443RV32"/>
<gene>
    <name evidence="6" type="ORF">B4U80_08065</name>
</gene>
<name>A0A443RV32_9ACAR</name>
<dbReference type="SMART" id="SM00235">
    <property type="entry name" value="ZnMc"/>
    <property type="match status" value="1"/>
</dbReference>
<evidence type="ECO:0000313" key="7">
    <source>
        <dbReference type="Proteomes" id="UP000288716"/>
    </source>
</evidence>
<feature type="binding site" evidence="3">
    <location>
        <position position="52"/>
    </location>
    <ligand>
        <name>Zn(2+)</name>
        <dbReference type="ChEBI" id="CHEBI:29105"/>
        <note>catalytic</note>
    </ligand>
</feature>
<dbReference type="Pfam" id="PF01400">
    <property type="entry name" value="Astacin"/>
    <property type="match status" value="1"/>
</dbReference>
<comment type="cofactor">
    <cofactor evidence="3 4">
        <name>Zn(2+)</name>
        <dbReference type="ChEBI" id="CHEBI:29105"/>
    </cofactor>
    <text evidence="3 4">Binds 1 zinc ion per subunit.</text>
</comment>
<dbReference type="Gene3D" id="3.40.390.10">
    <property type="entry name" value="Collagenase (Catalytic Domain)"/>
    <property type="match status" value="1"/>
</dbReference>
<dbReference type="OrthoDB" id="6411869at2759"/>
<keyword evidence="3 4" id="KW-0378">Hydrolase</keyword>
<feature type="active site" evidence="3">
    <location>
        <position position="53"/>
    </location>
</feature>
<dbReference type="InterPro" id="IPR024079">
    <property type="entry name" value="MetalloPept_cat_dom_sf"/>
</dbReference>
<comment type="subunit">
    <text evidence="1">Monomer.</text>
</comment>
<evidence type="ECO:0000256" key="1">
    <source>
        <dbReference type="ARBA" id="ARBA00011245"/>
    </source>
</evidence>
<dbReference type="GO" id="GO:0008270">
    <property type="term" value="F:zinc ion binding"/>
    <property type="evidence" value="ECO:0007669"/>
    <property type="project" value="UniProtKB-UniRule"/>
</dbReference>
<dbReference type="PROSITE" id="PS51864">
    <property type="entry name" value="ASTACIN"/>
    <property type="match status" value="1"/>
</dbReference>
<feature type="binding site" evidence="3">
    <location>
        <position position="56"/>
    </location>
    <ligand>
        <name>Zn(2+)</name>
        <dbReference type="ChEBI" id="CHEBI:29105"/>
        <note>catalytic</note>
    </ligand>
</feature>
<proteinExistence type="predicted"/>
<accession>A0A443RV32</accession>
<dbReference type="InterPro" id="IPR001506">
    <property type="entry name" value="Peptidase_M12A"/>
</dbReference>
<evidence type="ECO:0000256" key="2">
    <source>
        <dbReference type="ARBA" id="ARBA00025529"/>
    </source>
</evidence>
<dbReference type="EC" id="3.4.24.-" evidence="4"/>
<feature type="domain" description="Peptidase M12A" evidence="5">
    <location>
        <begin position="1"/>
        <end position="154"/>
    </location>
</feature>
<comment type="function">
    <text evidence="2">Zinc metalloprotease. Provoques deadhesion of endothelial cells from cell cultures, and also degradation of fibronectin, fibrinogen and gelatin in vitro. Its role in the venom is not fully understood but it might act as a spreading factor that facilitates diffusion of other venom toxins. Alternatively, it might be involved in the proteolytic processing of other venom toxins or it might play a role in extra-oral digestion of prey.</text>
</comment>
<evidence type="ECO:0000313" key="6">
    <source>
        <dbReference type="EMBL" id="RWS19216.1"/>
    </source>
</evidence>
<keyword evidence="3 4" id="KW-0482">Metalloprotease</keyword>
<dbReference type="Proteomes" id="UP000288716">
    <property type="component" value="Unassembled WGS sequence"/>
</dbReference>
<dbReference type="InterPro" id="IPR006026">
    <property type="entry name" value="Peptidase_Metallo"/>
</dbReference>
<dbReference type="GO" id="GO:0006508">
    <property type="term" value="P:proteolysis"/>
    <property type="evidence" value="ECO:0007669"/>
    <property type="project" value="UniProtKB-KW"/>
</dbReference>
<sequence>MRHISQKTCIKFINRTNEKHYVDCYSYVGVRNNGAQSISLGYGCHSFGTILHEIIHAIGFYHAHSRNDRDEFLNIQWNNIKDKFQSQFRKLDAYSGKIYTPFDYDSIMLYGSRAFSRDGSITMSPKKLGIVLRFISKKSLSQYDIKSINKLYNC</sequence>
<reference evidence="6 7" key="1">
    <citation type="journal article" date="2018" name="Gigascience">
        <title>Genomes of trombidid mites reveal novel predicted allergens and laterally-transferred genes associated with secondary metabolism.</title>
        <authorList>
            <person name="Dong X."/>
            <person name="Chaisiri K."/>
            <person name="Xia D."/>
            <person name="Armstrong S.D."/>
            <person name="Fang Y."/>
            <person name="Donnelly M.J."/>
            <person name="Kadowaki T."/>
            <person name="McGarry J.W."/>
            <person name="Darby A.C."/>
            <person name="Makepeace B.L."/>
        </authorList>
    </citation>
    <scope>NUCLEOTIDE SEQUENCE [LARGE SCALE GENOMIC DNA]</scope>
    <source>
        <strain evidence="6">UoL-UT</strain>
    </source>
</reference>
<comment type="caution">
    <text evidence="6">The sequence shown here is derived from an EMBL/GenBank/DDBJ whole genome shotgun (WGS) entry which is preliminary data.</text>
</comment>
<dbReference type="InterPro" id="IPR034035">
    <property type="entry name" value="Astacin-like_dom"/>
</dbReference>
<dbReference type="SUPFAM" id="SSF55486">
    <property type="entry name" value="Metalloproteases ('zincins'), catalytic domain"/>
    <property type="match status" value="1"/>
</dbReference>
<dbReference type="PRINTS" id="PR00480">
    <property type="entry name" value="ASTACIN"/>
</dbReference>
<evidence type="ECO:0000256" key="3">
    <source>
        <dbReference type="PROSITE-ProRule" id="PRU01211"/>
    </source>
</evidence>
<keyword evidence="3 4" id="KW-0479">Metal-binding</keyword>
<organism evidence="6 7">
    <name type="scientific">Leptotrombidium deliense</name>
    <dbReference type="NCBI Taxonomy" id="299467"/>
    <lineage>
        <taxon>Eukaryota</taxon>
        <taxon>Metazoa</taxon>
        <taxon>Ecdysozoa</taxon>
        <taxon>Arthropoda</taxon>
        <taxon>Chelicerata</taxon>
        <taxon>Arachnida</taxon>
        <taxon>Acari</taxon>
        <taxon>Acariformes</taxon>
        <taxon>Trombidiformes</taxon>
        <taxon>Prostigmata</taxon>
        <taxon>Anystina</taxon>
        <taxon>Parasitengona</taxon>
        <taxon>Trombiculoidea</taxon>
        <taxon>Trombiculidae</taxon>
        <taxon>Leptotrombidium</taxon>
    </lineage>
</organism>
<keyword evidence="3 4" id="KW-0645">Protease</keyword>
<feature type="binding site" evidence="3">
    <location>
        <position position="62"/>
    </location>
    <ligand>
        <name>Zn(2+)</name>
        <dbReference type="ChEBI" id="CHEBI:29105"/>
        <note>catalytic</note>
    </ligand>
</feature>
<evidence type="ECO:0000259" key="5">
    <source>
        <dbReference type="PROSITE" id="PS51864"/>
    </source>
</evidence>
<dbReference type="GO" id="GO:0004222">
    <property type="term" value="F:metalloendopeptidase activity"/>
    <property type="evidence" value="ECO:0007669"/>
    <property type="project" value="UniProtKB-UniRule"/>
</dbReference>
<dbReference type="EMBL" id="NCKV01028828">
    <property type="protein sequence ID" value="RWS19216.1"/>
    <property type="molecule type" value="Genomic_DNA"/>
</dbReference>
<dbReference type="PANTHER" id="PTHR10127:SF883">
    <property type="entry name" value="ZINC METALLOPROTEINASE NAS-8"/>
    <property type="match status" value="1"/>
</dbReference>
<keyword evidence="7" id="KW-1185">Reference proteome</keyword>
<dbReference type="CDD" id="cd04280">
    <property type="entry name" value="ZnMc_astacin_like"/>
    <property type="match status" value="1"/>
</dbReference>
<dbReference type="VEuPathDB" id="VectorBase:LDEU012824"/>
<keyword evidence="3 4" id="KW-0862">Zinc</keyword>
<dbReference type="AlphaFoldDB" id="A0A443RV32"/>
<protein>
    <recommendedName>
        <fullName evidence="4">Metalloendopeptidase</fullName>
        <ecNumber evidence="4">3.4.24.-</ecNumber>
    </recommendedName>
</protein>
<comment type="caution">
    <text evidence="3">Lacks conserved residue(s) required for the propagation of feature annotation.</text>
</comment>
<dbReference type="PANTHER" id="PTHR10127">
    <property type="entry name" value="DISCOIDIN, CUB, EGF, LAMININ , AND ZINC METALLOPROTEASE DOMAIN CONTAINING"/>
    <property type="match status" value="1"/>
</dbReference>
<evidence type="ECO:0000256" key="4">
    <source>
        <dbReference type="RuleBase" id="RU361183"/>
    </source>
</evidence>